<evidence type="ECO:0000313" key="4">
    <source>
        <dbReference type="Proteomes" id="UP000070224"/>
    </source>
</evidence>
<feature type="domain" description="DUF1266" evidence="2">
    <location>
        <begin position="110"/>
        <end position="203"/>
    </location>
</feature>
<name>A0A134B9E5_9PORP</name>
<accession>A0A134B9E5</accession>
<evidence type="ECO:0000313" key="3">
    <source>
        <dbReference type="EMBL" id="KXB76557.1"/>
    </source>
</evidence>
<dbReference type="RefSeq" id="WP_060935300.1">
    <property type="nucleotide sequence ID" value="NZ_KQ960438.1"/>
</dbReference>
<dbReference type="PROSITE" id="PS51257">
    <property type="entry name" value="PROKAR_LIPOPROTEIN"/>
    <property type="match status" value="1"/>
</dbReference>
<dbReference type="Pfam" id="PF06889">
    <property type="entry name" value="DUF1266"/>
    <property type="match status" value="1"/>
</dbReference>
<keyword evidence="1" id="KW-0732">Signal</keyword>
<comment type="caution">
    <text evidence="3">The sequence shown here is derived from an EMBL/GenBank/DDBJ whole genome shotgun (WGS) entry which is preliminary data.</text>
</comment>
<organism evidence="3 4">
    <name type="scientific">Porphyromonas somerae</name>
    <dbReference type="NCBI Taxonomy" id="322095"/>
    <lineage>
        <taxon>Bacteria</taxon>
        <taxon>Pseudomonadati</taxon>
        <taxon>Bacteroidota</taxon>
        <taxon>Bacteroidia</taxon>
        <taxon>Bacteroidales</taxon>
        <taxon>Porphyromonadaceae</taxon>
        <taxon>Porphyromonas</taxon>
    </lineage>
</organism>
<gene>
    <name evidence="3" type="ORF">HMPREF3185_00927</name>
</gene>
<evidence type="ECO:0000256" key="1">
    <source>
        <dbReference type="SAM" id="SignalP"/>
    </source>
</evidence>
<feature type="chain" id="PRO_5007462460" description="DUF1266 domain-containing protein" evidence="1">
    <location>
        <begin position="23"/>
        <end position="204"/>
    </location>
</feature>
<dbReference type="EMBL" id="LSDK01000060">
    <property type="protein sequence ID" value="KXB76557.1"/>
    <property type="molecule type" value="Genomic_DNA"/>
</dbReference>
<dbReference type="PATRIC" id="fig|322095.3.peg.916"/>
<sequence>MLKNFFKAALLAVAAVCGLASCGDKTADYDALRPTLLGGVYFYRGYGGVDAVDAQLKSAAVSKTEGYKELFLNPYENESVGNVTTMLSNDWEITDGAGLKEQLEKLKSGEGEHKAWDWARGVNIAWAGLRAGFITREEVDAYNASLVPLAQAKYADWNAYFNDFLAGRKAWDPQDEYGGAAEFEEIVKDLLENEASIYKVVPFK</sequence>
<proteinExistence type="predicted"/>
<dbReference type="Proteomes" id="UP000070224">
    <property type="component" value="Unassembled WGS sequence"/>
</dbReference>
<protein>
    <recommendedName>
        <fullName evidence="2">DUF1266 domain-containing protein</fullName>
    </recommendedName>
</protein>
<dbReference type="InterPro" id="IPR009677">
    <property type="entry name" value="DUF1266"/>
</dbReference>
<feature type="signal peptide" evidence="1">
    <location>
        <begin position="1"/>
        <end position="22"/>
    </location>
</feature>
<reference evidence="4" key="1">
    <citation type="submission" date="2016-01" db="EMBL/GenBank/DDBJ databases">
        <authorList>
            <person name="Mitreva M."/>
            <person name="Pepin K.H."/>
            <person name="Mihindukulasuriya K.A."/>
            <person name="Fulton R."/>
            <person name="Fronick C."/>
            <person name="O'Laughlin M."/>
            <person name="Miner T."/>
            <person name="Herter B."/>
            <person name="Rosa B.A."/>
            <person name="Cordes M."/>
            <person name="Tomlinson C."/>
            <person name="Wollam A."/>
            <person name="Palsikar V.B."/>
            <person name="Mardis E.R."/>
            <person name="Wilson R.K."/>
        </authorList>
    </citation>
    <scope>NUCLEOTIDE SEQUENCE [LARGE SCALE GENOMIC DNA]</scope>
    <source>
        <strain evidence="4">KA00683</strain>
    </source>
</reference>
<dbReference type="AlphaFoldDB" id="A0A134B9E5"/>
<keyword evidence="4" id="KW-1185">Reference proteome</keyword>
<evidence type="ECO:0000259" key="2">
    <source>
        <dbReference type="Pfam" id="PF06889"/>
    </source>
</evidence>